<dbReference type="KEGG" id="hpel:HZS54_12470"/>
<sequence>MTYEIQEECSEELEEEIERTHSDLATEHGRDNVFVTAAGGEVVSIVGSGVGTIDPLQVAVGSDSNQAE</sequence>
<reference evidence="1 2" key="1">
    <citation type="submission" date="2020-07" db="EMBL/GenBank/DDBJ databases">
        <title>Halosimplex litoreum sp. nov. and Halosimplex rubrum sp. nov., isolated from different salt environments.</title>
        <authorList>
            <person name="Cui H."/>
        </authorList>
    </citation>
    <scope>NUCLEOTIDE SEQUENCE [LARGE SCALE GENOMIC DNA]</scope>
    <source>
        <strain evidence="1 2">R2</strain>
    </source>
</reference>
<evidence type="ECO:0000313" key="1">
    <source>
        <dbReference type="EMBL" id="QLH82381.1"/>
    </source>
</evidence>
<dbReference type="GeneID" id="56083417"/>
<name>A0A7D5P972_9EURY</name>
<dbReference type="AlphaFoldDB" id="A0A7D5P972"/>
<gene>
    <name evidence="1" type="ORF">HZS54_12470</name>
</gene>
<accession>A0A7D5P972</accession>
<organism evidence="1 2">
    <name type="scientific">Halosimplex pelagicum</name>
    <dbReference type="NCBI Taxonomy" id="869886"/>
    <lineage>
        <taxon>Archaea</taxon>
        <taxon>Methanobacteriati</taxon>
        <taxon>Methanobacteriota</taxon>
        <taxon>Stenosarchaea group</taxon>
        <taxon>Halobacteria</taxon>
        <taxon>Halobacteriales</taxon>
        <taxon>Haloarculaceae</taxon>
        <taxon>Halosimplex</taxon>
    </lineage>
</organism>
<evidence type="ECO:0000313" key="2">
    <source>
        <dbReference type="Proteomes" id="UP000509346"/>
    </source>
</evidence>
<keyword evidence="2" id="KW-1185">Reference proteome</keyword>
<dbReference type="RefSeq" id="WP_179922849.1">
    <property type="nucleotide sequence ID" value="NZ_CP058909.1"/>
</dbReference>
<proteinExistence type="predicted"/>
<dbReference type="Proteomes" id="UP000509346">
    <property type="component" value="Chromosome"/>
</dbReference>
<protein>
    <submittedName>
        <fullName evidence="1">Uncharacterized protein</fullName>
    </submittedName>
</protein>
<dbReference type="EMBL" id="CP058909">
    <property type="protein sequence ID" value="QLH82381.1"/>
    <property type="molecule type" value="Genomic_DNA"/>
</dbReference>